<evidence type="ECO:0000259" key="11">
    <source>
        <dbReference type="PROSITE" id="PS50059"/>
    </source>
</evidence>
<dbReference type="InterPro" id="IPR046357">
    <property type="entry name" value="PPIase_dom_sf"/>
</dbReference>
<dbReference type="SUPFAM" id="SSF54534">
    <property type="entry name" value="FKBP-like"/>
    <property type="match status" value="2"/>
</dbReference>
<organism evidence="12 13">
    <name type="scientific">Candidatus Cryptobacteroides excrementavium</name>
    <dbReference type="NCBI Taxonomy" id="2840759"/>
    <lineage>
        <taxon>Bacteria</taxon>
        <taxon>Pseudomonadati</taxon>
        <taxon>Bacteroidota</taxon>
        <taxon>Bacteroidia</taxon>
        <taxon>Bacteroidales</taxon>
        <taxon>Candidatus Cryptobacteroides</taxon>
    </lineage>
</organism>
<feature type="domain" description="PPIase FKBP-type" evidence="11">
    <location>
        <begin position="263"/>
        <end position="384"/>
    </location>
</feature>
<feature type="compositionally biased region" description="Acidic residues" evidence="10">
    <location>
        <begin position="246"/>
        <end position="257"/>
    </location>
</feature>
<evidence type="ECO:0000313" key="12">
    <source>
        <dbReference type="EMBL" id="MBO8485925.1"/>
    </source>
</evidence>
<dbReference type="Proteomes" id="UP000823750">
    <property type="component" value="Unassembled WGS sequence"/>
</dbReference>
<dbReference type="AlphaFoldDB" id="A0A9D9J3A4"/>
<comment type="similarity">
    <text evidence="3">Belongs to the FKBP-type PPIase family.</text>
</comment>
<accession>A0A9D9J3A4</accession>
<dbReference type="Gene3D" id="3.10.50.40">
    <property type="match status" value="2"/>
</dbReference>
<reference evidence="12" key="1">
    <citation type="submission" date="2020-10" db="EMBL/GenBank/DDBJ databases">
        <authorList>
            <person name="Gilroy R."/>
        </authorList>
    </citation>
    <scope>NUCLEOTIDE SEQUENCE</scope>
    <source>
        <strain evidence="12">B2-16538</strain>
    </source>
</reference>
<evidence type="ECO:0000256" key="5">
    <source>
        <dbReference type="ARBA" id="ARBA00023110"/>
    </source>
</evidence>
<proteinExistence type="inferred from homology"/>
<evidence type="ECO:0000256" key="1">
    <source>
        <dbReference type="ARBA" id="ARBA00000971"/>
    </source>
</evidence>
<dbReference type="PANTHER" id="PTHR47861:SF3">
    <property type="entry name" value="FKBP-TYPE PEPTIDYL-PROLYL CIS-TRANS ISOMERASE SLYD"/>
    <property type="match status" value="1"/>
</dbReference>
<dbReference type="EC" id="5.2.1.8" evidence="9"/>
<keyword evidence="6" id="KW-0143">Chaperone</keyword>
<dbReference type="GO" id="GO:0005737">
    <property type="term" value="C:cytoplasm"/>
    <property type="evidence" value="ECO:0007669"/>
    <property type="project" value="UniProtKB-SubCell"/>
</dbReference>
<dbReference type="InterPro" id="IPR001179">
    <property type="entry name" value="PPIase_FKBP_dom"/>
</dbReference>
<evidence type="ECO:0000256" key="8">
    <source>
        <dbReference type="ARBA" id="ARBA00037071"/>
    </source>
</evidence>
<reference evidence="12" key="2">
    <citation type="journal article" date="2021" name="PeerJ">
        <title>Extensive microbial diversity within the chicken gut microbiome revealed by metagenomics and culture.</title>
        <authorList>
            <person name="Gilroy R."/>
            <person name="Ravi A."/>
            <person name="Getino M."/>
            <person name="Pursley I."/>
            <person name="Horton D.L."/>
            <person name="Alikhan N.F."/>
            <person name="Baker D."/>
            <person name="Gharbi K."/>
            <person name="Hall N."/>
            <person name="Watson M."/>
            <person name="Adriaenssens E.M."/>
            <person name="Foster-Nyarko E."/>
            <person name="Jarju S."/>
            <person name="Secka A."/>
            <person name="Antonio M."/>
            <person name="Oren A."/>
            <person name="Chaudhuri R.R."/>
            <person name="La Ragione R."/>
            <person name="Hildebrand F."/>
            <person name="Pallen M.J."/>
        </authorList>
    </citation>
    <scope>NUCLEOTIDE SEQUENCE</scope>
    <source>
        <strain evidence="12">B2-16538</strain>
    </source>
</reference>
<protein>
    <recommendedName>
        <fullName evidence="9">peptidylprolyl isomerase</fullName>
        <ecNumber evidence="9">5.2.1.8</ecNumber>
    </recommendedName>
</protein>
<comment type="caution">
    <text evidence="12">The sequence shown here is derived from an EMBL/GenBank/DDBJ whole genome shotgun (WGS) entry which is preliminary data.</text>
</comment>
<feature type="region of interest" description="Disordered" evidence="10">
    <location>
        <begin position="236"/>
        <end position="262"/>
    </location>
</feature>
<evidence type="ECO:0000256" key="6">
    <source>
        <dbReference type="ARBA" id="ARBA00023186"/>
    </source>
</evidence>
<dbReference type="PANTHER" id="PTHR47861">
    <property type="entry name" value="FKBP-TYPE PEPTIDYL-PROLYL CIS-TRANS ISOMERASE SLYD"/>
    <property type="match status" value="1"/>
</dbReference>
<comment type="function">
    <text evidence="8">Also involved in hydrogenase metallocenter assembly, probably by participating in the nickel insertion step. This function in hydrogenase biosynthesis requires chaperone activity and the presence of the metal-binding domain, but not PPIase activity.</text>
</comment>
<dbReference type="PROSITE" id="PS51257">
    <property type="entry name" value="PROKAR_LIPOPROTEIN"/>
    <property type="match status" value="1"/>
</dbReference>
<keyword evidence="5 9" id="KW-0697">Rotamase</keyword>
<evidence type="ECO:0000256" key="3">
    <source>
        <dbReference type="ARBA" id="ARBA00006577"/>
    </source>
</evidence>
<sequence>MRGIFITMALAPAFLLATGCATEKETPANEAEKRYFDAWMQKYHPDAVATEHWVYIIDDIPATGTSTEAADKDYVFVTYTEKDLSGNISGTNDIEIAKKLNQYNETYYYGPAIWNRSSIMSGVMYAIEGMNIGDFRSVIIPGWLMSYSRYSSEKDYLANVTGGSNAIYDIKITGQTDDIMEWQVEEMEKFIDGKPWQTSDDFKDFIDDGGLFMAISKADSTEKGFYYEGRYADGGYDTPQTLGQGQEDEDGDTDEDASPFPSDTTVYINYTGRLMNGQVFDTTIERTAKDYGIYTAGKEYKPLEVSWGSSYGELKLDGNSVISGFSKTLWRMSQGRKTEGEEYNDVANATGLFWSTLGYGYSGSGNVIPAYAPLIFEIEFTEGEE</sequence>
<evidence type="ECO:0000256" key="7">
    <source>
        <dbReference type="ARBA" id="ARBA00023235"/>
    </source>
</evidence>
<evidence type="ECO:0000256" key="2">
    <source>
        <dbReference type="ARBA" id="ARBA00004496"/>
    </source>
</evidence>
<keyword evidence="4" id="KW-0963">Cytoplasm</keyword>
<comment type="subcellular location">
    <subcellularLocation>
        <location evidence="2">Cytoplasm</location>
    </subcellularLocation>
</comment>
<dbReference type="EMBL" id="JADILX010000088">
    <property type="protein sequence ID" value="MBO8485925.1"/>
    <property type="molecule type" value="Genomic_DNA"/>
</dbReference>
<comment type="catalytic activity">
    <reaction evidence="1 9">
        <text>[protein]-peptidylproline (omega=180) = [protein]-peptidylproline (omega=0)</text>
        <dbReference type="Rhea" id="RHEA:16237"/>
        <dbReference type="Rhea" id="RHEA-COMP:10747"/>
        <dbReference type="Rhea" id="RHEA-COMP:10748"/>
        <dbReference type="ChEBI" id="CHEBI:83833"/>
        <dbReference type="ChEBI" id="CHEBI:83834"/>
        <dbReference type="EC" id="5.2.1.8"/>
    </reaction>
</comment>
<evidence type="ECO:0000256" key="9">
    <source>
        <dbReference type="PROSITE-ProRule" id="PRU00277"/>
    </source>
</evidence>
<dbReference type="GO" id="GO:0042026">
    <property type="term" value="P:protein refolding"/>
    <property type="evidence" value="ECO:0007669"/>
    <property type="project" value="UniProtKB-ARBA"/>
</dbReference>
<dbReference type="GO" id="GO:0003755">
    <property type="term" value="F:peptidyl-prolyl cis-trans isomerase activity"/>
    <property type="evidence" value="ECO:0007669"/>
    <property type="project" value="UniProtKB-KW"/>
</dbReference>
<evidence type="ECO:0000256" key="10">
    <source>
        <dbReference type="SAM" id="MobiDB-lite"/>
    </source>
</evidence>
<name>A0A9D9J3A4_9BACT</name>
<evidence type="ECO:0000313" key="13">
    <source>
        <dbReference type="Proteomes" id="UP000823750"/>
    </source>
</evidence>
<gene>
    <name evidence="12" type="ORF">IAB78_05830</name>
</gene>
<dbReference type="PROSITE" id="PS50059">
    <property type="entry name" value="FKBP_PPIASE"/>
    <property type="match status" value="1"/>
</dbReference>
<evidence type="ECO:0000256" key="4">
    <source>
        <dbReference type="ARBA" id="ARBA00022490"/>
    </source>
</evidence>
<keyword evidence="7 9" id="KW-0413">Isomerase</keyword>